<dbReference type="Pfam" id="PF25455">
    <property type="entry name" value="Beta-barrel_CAF17_C"/>
    <property type="match status" value="1"/>
</dbReference>
<accession>A0A814KER7</accession>
<protein>
    <recommendedName>
        <fullName evidence="4">CAF17 C-terminal domain-containing protein</fullName>
    </recommendedName>
</protein>
<dbReference type="InterPro" id="IPR027266">
    <property type="entry name" value="TrmE/GcvT-like"/>
</dbReference>
<keyword evidence="6" id="KW-1185">Reference proteome</keyword>
<dbReference type="InterPro" id="IPR057460">
    <property type="entry name" value="CAF17_C"/>
</dbReference>
<dbReference type="OrthoDB" id="191995at2759"/>
<feature type="domain" description="CAF17 C-terminal" evidence="4">
    <location>
        <begin position="233"/>
        <end position="311"/>
    </location>
</feature>
<dbReference type="InterPro" id="IPR045179">
    <property type="entry name" value="YgfZ/GcvT"/>
</dbReference>
<dbReference type="InterPro" id="IPR017703">
    <property type="entry name" value="YgfZ/GCV_T_CS"/>
</dbReference>
<dbReference type="PANTHER" id="PTHR22602:SF0">
    <property type="entry name" value="TRANSFERASE CAF17, MITOCHONDRIAL-RELATED"/>
    <property type="match status" value="1"/>
</dbReference>
<comment type="caution">
    <text evidence="5">The sequence shown here is derived from an EMBL/GenBank/DDBJ whole genome shotgun (WGS) entry which is preliminary data.</text>
</comment>
<evidence type="ECO:0000256" key="1">
    <source>
        <dbReference type="ARBA" id="ARBA00004173"/>
    </source>
</evidence>
<sequence length="324" mass="37548">MFSNSKSNLLLILKQFSNQYASKKTFSVVSLSNYRTLINIKGEDAAKFLQNLTTNNIYTLNNEKPSQFAFILNNRGRIMYDTLIHLHPNDHQKHYLMELDSKYVEQALKYFKLFKIKKKVDLSLEQNLKLYSIFGDDKDVGFESALLNVKDPRYDGLGYRLITQQNIESNSDLRNYRKILYQNGVTENVEDYTQGSSIPLEYNIEFLNGVSFDKGCYLGQELVAKTHYTGVVRKRIMPFKLKQKIDESKFSKDNLILNKQTGQTVGKLKNLIDEFGIGMLRLANVDKNGIVLVDNDKNEHEIDVVIPKYWPLDDPLLKDLKKFD</sequence>
<evidence type="ECO:0000259" key="4">
    <source>
        <dbReference type="Pfam" id="PF25455"/>
    </source>
</evidence>
<keyword evidence="3" id="KW-0496">Mitochondrion</keyword>
<proteinExistence type="predicted"/>
<evidence type="ECO:0000256" key="3">
    <source>
        <dbReference type="ARBA" id="ARBA00023128"/>
    </source>
</evidence>
<keyword evidence="2" id="KW-0809">Transit peptide</keyword>
<evidence type="ECO:0000313" key="5">
    <source>
        <dbReference type="EMBL" id="CAF1051511.1"/>
    </source>
</evidence>
<dbReference type="Gene3D" id="2.40.30.160">
    <property type="match status" value="1"/>
</dbReference>
<dbReference type="SUPFAM" id="SSF103025">
    <property type="entry name" value="Folate-binding domain"/>
    <property type="match status" value="1"/>
</dbReference>
<evidence type="ECO:0000313" key="6">
    <source>
        <dbReference type="Proteomes" id="UP000663879"/>
    </source>
</evidence>
<dbReference type="Gene3D" id="3.30.1360.120">
    <property type="entry name" value="Probable tRNA modification gtpase trme, domain 1"/>
    <property type="match status" value="1"/>
</dbReference>
<dbReference type="EMBL" id="CAJNOC010005405">
    <property type="protein sequence ID" value="CAF1051511.1"/>
    <property type="molecule type" value="Genomic_DNA"/>
</dbReference>
<dbReference type="GO" id="GO:0005759">
    <property type="term" value="C:mitochondrial matrix"/>
    <property type="evidence" value="ECO:0007669"/>
    <property type="project" value="TreeGrafter"/>
</dbReference>
<dbReference type="PANTHER" id="PTHR22602">
    <property type="entry name" value="TRANSFERASE CAF17, MITOCHONDRIAL-RELATED"/>
    <property type="match status" value="1"/>
</dbReference>
<comment type="subcellular location">
    <subcellularLocation>
        <location evidence="1">Mitochondrion</location>
    </subcellularLocation>
</comment>
<organism evidence="5 6">
    <name type="scientific">Brachionus calyciflorus</name>
    <dbReference type="NCBI Taxonomy" id="104777"/>
    <lineage>
        <taxon>Eukaryota</taxon>
        <taxon>Metazoa</taxon>
        <taxon>Spiralia</taxon>
        <taxon>Gnathifera</taxon>
        <taxon>Rotifera</taxon>
        <taxon>Eurotatoria</taxon>
        <taxon>Monogononta</taxon>
        <taxon>Pseudotrocha</taxon>
        <taxon>Ploima</taxon>
        <taxon>Brachionidae</taxon>
        <taxon>Brachionus</taxon>
    </lineage>
</organism>
<dbReference type="GO" id="GO:0016226">
    <property type="term" value="P:iron-sulfur cluster assembly"/>
    <property type="evidence" value="ECO:0007669"/>
    <property type="project" value="TreeGrafter"/>
</dbReference>
<gene>
    <name evidence="5" type="ORF">OXX778_LOCUS18850</name>
</gene>
<dbReference type="NCBIfam" id="TIGR03317">
    <property type="entry name" value="ygfZ_signature"/>
    <property type="match status" value="1"/>
</dbReference>
<dbReference type="Proteomes" id="UP000663879">
    <property type="component" value="Unassembled WGS sequence"/>
</dbReference>
<dbReference type="AlphaFoldDB" id="A0A814KER7"/>
<reference evidence="5" key="1">
    <citation type="submission" date="2021-02" db="EMBL/GenBank/DDBJ databases">
        <authorList>
            <person name="Nowell W R."/>
        </authorList>
    </citation>
    <scope>NUCLEOTIDE SEQUENCE</scope>
    <source>
        <strain evidence="5">Ploen Becks lab</strain>
    </source>
</reference>
<evidence type="ECO:0000256" key="2">
    <source>
        <dbReference type="ARBA" id="ARBA00022946"/>
    </source>
</evidence>
<name>A0A814KER7_9BILA</name>